<name>A0AAQ4DBB2_AMBAM</name>
<gene>
    <name evidence="2" type="ORF">V5799_002615</name>
</gene>
<evidence type="ECO:0000256" key="1">
    <source>
        <dbReference type="SAM" id="MobiDB-lite"/>
    </source>
</evidence>
<organism evidence="2 3">
    <name type="scientific">Amblyomma americanum</name>
    <name type="common">Lone star tick</name>
    <dbReference type="NCBI Taxonomy" id="6943"/>
    <lineage>
        <taxon>Eukaryota</taxon>
        <taxon>Metazoa</taxon>
        <taxon>Ecdysozoa</taxon>
        <taxon>Arthropoda</taxon>
        <taxon>Chelicerata</taxon>
        <taxon>Arachnida</taxon>
        <taxon>Acari</taxon>
        <taxon>Parasitiformes</taxon>
        <taxon>Ixodida</taxon>
        <taxon>Ixodoidea</taxon>
        <taxon>Ixodidae</taxon>
        <taxon>Amblyomminae</taxon>
        <taxon>Amblyomma</taxon>
    </lineage>
</organism>
<keyword evidence="3" id="KW-1185">Reference proteome</keyword>
<accession>A0AAQ4DBB2</accession>
<protein>
    <submittedName>
        <fullName evidence="2">Uncharacterized protein</fullName>
    </submittedName>
</protein>
<reference evidence="2 3" key="1">
    <citation type="journal article" date="2023" name="Arcadia Sci">
        <title>De novo assembly of a long-read Amblyomma americanum tick genome.</title>
        <authorList>
            <person name="Chou S."/>
            <person name="Poskanzer K.E."/>
            <person name="Rollins M."/>
            <person name="Thuy-Boun P.S."/>
        </authorList>
    </citation>
    <scope>NUCLEOTIDE SEQUENCE [LARGE SCALE GENOMIC DNA]</scope>
    <source>
        <strain evidence="2">F_SG_1</strain>
        <tissue evidence="2">Salivary glands</tissue>
    </source>
</reference>
<evidence type="ECO:0000313" key="3">
    <source>
        <dbReference type="Proteomes" id="UP001321473"/>
    </source>
</evidence>
<sequence>MTEMKAENLIFLWQRLKNHDGSDMKTLMRRRCSVFLVPDSAGRTVDRRTTSEASPTGARAAASCQRAAIAGPDAMPRTAGCAERRGHHVKAPPRLERRPAVEPSCGRRRPPGHGPGPQGRRLREPLHRRGNRLGFNSPSDNKVSRLPFSANSLGQPVPWTLERFIRARLTRRGHYGH</sequence>
<evidence type="ECO:0000313" key="2">
    <source>
        <dbReference type="EMBL" id="KAK8759752.1"/>
    </source>
</evidence>
<comment type="caution">
    <text evidence="2">The sequence shown here is derived from an EMBL/GenBank/DDBJ whole genome shotgun (WGS) entry which is preliminary data.</text>
</comment>
<feature type="region of interest" description="Disordered" evidence="1">
    <location>
        <begin position="78"/>
        <end position="147"/>
    </location>
</feature>
<dbReference type="Proteomes" id="UP001321473">
    <property type="component" value="Unassembled WGS sequence"/>
</dbReference>
<proteinExistence type="predicted"/>
<dbReference type="AlphaFoldDB" id="A0AAQ4DBB2"/>
<dbReference type="EMBL" id="JARKHS020032646">
    <property type="protein sequence ID" value="KAK8759752.1"/>
    <property type="molecule type" value="Genomic_DNA"/>
</dbReference>